<sequence length="221" mass="24850">MKEERTNAAGWVLTPKHFPFPTGNAKKRRQTVDDGKWQEKPSSGLAEKWSARTAPELACRLEIFLFWPVSCQLTNNYERLNGRHDNGPLATILIGFSFARHSDVLPCTAVYPQPDGWLPVCHVPETQISLVARTGRMRNISYPVSLYSVCPMRLPPHILFWSGQPNCSALESMASVHCTFLDYVPIDGWAGGVAGFCGFEWGPNGQRNCRQSRKWDDNVIT</sequence>
<feature type="compositionally biased region" description="Basic and acidic residues" evidence="1">
    <location>
        <begin position="30"/>
        <end position="39"/>
    </location>
</feature>
<name>Q6IGH1_DROME</name>
<feature type="region of interest" description="Disordered" evidence="1">
    <location>
        <begin position="1"/>
        <end position="44"/>
    </location>
</feature>
<dbReference type="EMBL" id="BK003795">
    <property type="protein sequence ID" value="DAA02493.1"/>
    <property type="molecule type" value="Genomic_DNA"/>
</dbReference>
<evidence type="ECO:0000313" key="2">
    <source>
        <dbReference type="EMBL" id="DAA02493.1"/>
    </source>
</evidence>
<accession>Q6IGH1</accession>
<organism evidence="2">
    <name type="scientific">Drosophila melanogaster</name>
    <name type="common">Fruit fly</name>
    <dbReference type="NCBI Taxonomy" id="7227"/>
    <lineage>
        <taxon>Eukaryota</taxon>
        <taxon>Metazoa</taxon>
        <taxon>Ecdysozoa</taxon>
        <taxon>Arthropoda</taxon>
        <taxon>Hexapoda</taxon>
        <taxon>Insecta</taxon>
        <taxon>Pterygota</taxon>
        <taxon>Neoptera</taxon>
        <taxon>Endopterygota</taxon>
        <taxon>Diptera</taxon>
        <taxon>Brachycera</taxon>
        <taxon>Muscomorpha</taxon>
        <taxon>Ephydroidea</taxon>
        <taxon>Drosophilidae</taxon>
        <taxon>Drosophila</taxon>
        <taxon>Sophophora</taxon>
    </lineage>
</organism>
<protein>
    <submittedName>
        <fullName evidence="2">HDC06273</fullName>
    </submittedName>
</protein>
<gene>
    <name evidence="2" type="ORF">HDC06273</name>
</gene>
<reference evidence="2" key="1">
    <citation type="journal article" date="2003" name="Genome Biol.">
        <title>An integrated gene annotation and transcriptional profiling approach towards the full gene content of the Drosophila genome.</title>
        <authorList>
            <person name="Hild M."/>
            <person name="Beckmann B."/>
            <person name="Haas S.A."/>
            <person name="Koch B."/>
            <person name="Solovyev V."/>
            <person name="Busold C."/>
            <person name="Fellenberg K."/>
            <person name="Boutros M."/>
            <person name="Vingron M."/>
            <person name="Sauer F."/>
            <person name="Hoheisel J.D."/>
            <person name="Paro R."/>
        </authorList>
    </citation>
    <scope>NUCLEOTIDE SEQUENCE</scope>
</reference>
<evidence type="ECO:0000256" key="1">
    <source>
        <dbReference type="SAM" id="MobiDB-lite"/>
    </source>
</evidence>
<dbReference type="AlphaFoldDB" id="Q6IGH1"/>
<proteinExistence type="predicted"/>